<evidence type="ECO:0000256" key="3">
    <source>
        <dbReference type="ARBA" id="ARBA00022801"/>
    </source>
</evidence>
<dbReference type="PANTHER" id="PTHR43806">
    <property type="entry name" value="PEPTIDASE S8"/>
    <property type="match status" value="1"/>
</dbReference>
<dbReference type="PROSITE" id="PS51892">
    <property type="entry name" value="SUBTILASE"/>
    <property type="match status" value="1"/>
</dbReference>
<reference evidence="8 9" key="1">
    <citation type="submission" date="2019-04" db="EMBL/GenBank/DDBJ databases">
        <title>Herbidospora sp. NEAU-GS14.nov., a novel actinomycete isolated from soil.</title>
        <authorList>
            <person name="Han L."/>
        </authorList>
    </citation>
    <scope>NUCLEOTIDE SEQUENCE [LARGE SCALE GENOMIC DNA]</scope>
    <source>
        <strain evidence="8 9">NEAU-GS14</strain>
    </source>
</reference>
<dbReference type="RefSeq" id="WP_137247067.1">
    <property type="nucleotide sequence ID" value="NZ_SZQA01000008.1"/>
</dbReference>
<dbReference type="Proteomes" id="UP000308705">
    <property type="component" value="Unassembled WGS sequence"/>
</dbReference>
<feature type="region of interest" description="Disordered" evidence="6">
    <location>
        <begin position="279"/>
        <end position="301"/>
    </location>
</feature>
<sequence>MNPLELIGLPRLMARTGGEGATRIGLIDGPVLATHPGLAGANLELPARLSTARDIASHHATAVAGVLVGRRDSGAPGVCPGATLVSHPIFAPAPSHSGGTTTARQDVLAAAIVEMADAGTRILNLSLTLSPRSHDAHRILQRALDHAAARGLIVVAAAGDHGTIGGSVITRHQSVIPVVAYGLHGHPAANANTGPTIGRRGVGATGAGMVSLGADGGLRPFGGSSAAAALVTGVIALLWSEFPDATHADLVHAVTGSTSRRSSVVPPLVNAWTAYQTLRTRRDRQGGAHHGRSGQAPHGGR</sequence>
<evidence type="ECO:0000256" key="1">
    <source>
        <dbReference type="ARBA" id="ARBA00011073"/>
    </source>
</evidence>
<keyword evidence="4 5" id="KW-0720">Serine protease</keyword>
<dbReference type="Gene3D" id="3.40.50.200">
    <property type="entry name" value="Peptidase S8/S53 domain"/>
    <property type="match status" value="1"/>
</dbReference>
<evidence type="ECO:0000256" key="5">
    <source>
        <dbReference type="PROSITE-ProRule" id="PRU01240"/>
    </source>
</evidence>
<dbReference type="Pfam" id="PF00082">
    <property type="entry name" value="Peptidase_S8"/>
    <property type="match status" value="1"/>
</dbReference>
<dbReference type="InterPro" id="IPR050131">
    <property type="entry name" value="Peptidase_S8_subtilisin-like"/>
</dbReference>
<dbReference type="InterPro" id="IPR000209">
    <property type="entry name" value="Peptidase_S8/S53_dom"/>
</dbReference>
<name>A0A4U3MID3_9ACTN</name>
<comment type="similarity">
    <text evidence="1 5">Belongs to the peptidase S8 family.</text>
</comment>
<dbReference type="GO" id="GO:0006508">
    <property type="term" value="P:proteolysis"/>
    <property type="evidence" value="ECO:0007669"/>
    <property type="project" value="UniProtKB-KW"/>
</dbReference>
<dbReference type="AlphaFoldDB" id="A0A4U3MID3"/>
<keyword evidence="2 5" id="KW-0645">Protease</keyword>
<organism evidence="8 9">
    <name type="scientific">Herbidospora galbida</name>
    <dbReference type="NCBI Taxonomy" id="2575442"/>
    <lineage>
        <taxon>Bacteria</taxon>
        <taxon>Bacillati</taxon>
        <taxon>Actinomycetota</taxon>
        <taxon>Actinomycetes</taxon>
        <taxon>Streptosporangiales</taxon>
        <taxon>Streptosporangiaceae</taxon>
        <taxon>Herbidospora</taxon>
    </lineage>
</organism>
<evidence type="ECO:0000313" key="9">
    <source>
        <dbReference type="Proteomes" id="UP000308705"/>
    </source>
</evidence>
<accession>A0A4U3MID3</accession>
<dbReference type="OrthoDB" id="9816306at2"/>
<protein>
    <recommendedName>
        <fullName evidence="7">Peptidase S8/S53 domain-containing protein</fullName>
    </recommendedName>
</protein>
<proteinExistence type="inferred from homology"/>
<feature type="active site" description="Charge relay system" evidence="5">
    <location>
        <position position="28"/>
    </location>
</feature>
<evidence type="ECO:0000256" key="6">
    <source>
        <dbReference type="SAM" id="MobiDB-lite"/>
    </source>
</evidence>
<dbReference type="InterPro" id="IPR036852">
    <property type="entry name" value="Peptidase_S8/S53_dom_sf"/>
</dbReference>
<evidence type="ECO:0000313" key="8">
    <source>
        <dbReference type="EMBL" id="TKK89125.1"/>
    </source>
</evidence>
<dbReference type="GO" id="GO:0004252">
    <property type="term" value="F:serine-type endopeptidase activity"/>
    <property type="evidence" value="ECO:0007669"/>
    <property type="project" value="UniProtKB-UniRule"/>
</dbReference>
<comment type="caution">
    <text evidence="8">The sequence shown here is derived from an EMBL/GenBank/DDBJ whole genome shotgun (WGS) entry which is preliminary data.</text>
</comment>
<keyword evidence="9" id="KW-1185">Reference proteome</keyword>
<dbReference type="PANTHER" id="PTHR43806:SF11">
    <property type="entry name" value="CEREVISIN-RELATED"/>
    <property type="match status" value="1"/>
</dbReference>
<keyword evidence="3 5" id="KW-0378">Hydrolase</keyword>
<feature type="active site" description="Charge relay system" evidence="5">
    <location>
        <position position="59"/>
    </location>
</feature>
<evidence type="ECO:0000256" key="4">
    <source>
        <dbReference type="ARBA" id="ARBA00022825"/>
    </source>
</evidence>
<gene>
    <name evidence="8" type="ORF">FDA94_11500</name>
</gene>
<feature type="active site" description="Charge relay system" evidence="5">
    <location>
        <position position="225"/>
    </location>
</feature>
<dbReference type="SUPFAM" id="SSF52743">
    <property type="entry name" value="Subtilisin-like"/>
    <property type="match status" value="1"/>
</dbReference>
<evidence type="ECO:0000259" key="7">
    <source>
        <dbReference type="Pfam" id="PF00082"/>
    </source>
</evidence>
<dbReference type="EMBL" id="SZQA01000008">
    <property type="protein sequence ID" value="TKK89125.1"/>
    <property type="molecule type" value="Genomic_DNA"/>
</dbReference>
<feature type="domain" description="Peptidase S8/S53" evidence="7">
    <location>
        <begin position="24"/>
        <end position="257"/>
    </location>
</feature>
<evidence type="ECO:0000256" key="2">
    <source>
        <dbReference type="ARBA" id="ARBA00022670"/>
    </source>
</evidence>
<feature type="compositionally biased region" description="Basic residues" evidence="6">
    <location>
        <begin position="279"/>
        <end position="292"/>
    </location>
</feature>